<reference evidence="7" key="1">
    <citation type="submission" date="2021-01" db="UniProtKB">
        <authorList>
            <consortium name="EnsemblMetazoa"/>
        </authorList>
    </citation>
    <scope>IDENTIFICATION</scope>
</reference>
<comment type="similarity">
    <text evidence="2">Belongs to the janus family.</text>
</comment>
<dbReference type="InterPro" id="IPR038596">
    <property type="entry name" value="Janus_sf"/>
</dbReference>
<dbReference type="Gene3D" id="3.50.20.20">
    <property type="entry name" value="Janus/Ocnus"/>
    <property type="match status" value="1"/>
</dbReference>
<evidence type="ECO:0008006" key="9">
    <source>
        <dbReference type="Google" id="ProtNLM"/>
    </source>
</evidence>
<evidence type="ECO:0000256" key="2">
    <source>
        <dbReference type="ARBA" id="ARBA00010971"/>
    </source>
</evidence>
<dbReference type="GO" id="GO:0101006">
    <property type="term" value="F:protein histidine phosphatase activity"/>
    <property type="evidence" value="ECO:0007669"/>
    <property type="project" value="TreeGrafter"/>
</dbReference>
<dbReference type="SUPFAM" id="SSF143724">
    <property type="entry name" value="PHP14-like"/>
    <property type="match status" value="1"/>
</dbReference>
<dbReference type="OrthoDB" id="10249612at2759"/>
<protein>
    <recommendedName>
        <fullName evidence="9">Sex-regulated protein janus-A</fullName>
    </recommendedName>
</protein>
<feature type="binding site" evidence="6">
    <location>
        <position position="28"/>
    </location>
    <ligand>
        <name>substrate</name>
    </ligand>
</feature>
<dbReference type="GO" id="GO:0007548">
    <property type="term" value="P:sex differentiation"/>
    <property type="evidence" value="ECO:0007669"/>
    <property type="project" value="UniProtKB-KW"/>
</dbReference>
<comment type="function">
    <text evidence="1">JanA and janB regulate somatic sex differentiation.</text>
</comment>
<organism evidence="7 8">
    <name type="scientific">Varroa destructor</name>
    <name type="common">Honeybee mite</name>
    <dbReference type="NCBI Taxonomy" id="109461"/>
    <lineage>
        <taxon>Eukaryota</taxon>
        <taxon>Metazoa</taxon>
        <taxon>Ecdysozoa</taxon>
        <taxon>Arthropoda</taxon>
        <taxon>Chelicerata</taxon>
        <taxon>Arachnida</taxon>
        <taxon>Acari</taxon>
        <taxon>Parasitiformes</taxon>
        <taxon>Mesostigmata</taxon>
        <taxon>Gamasina</taxon>
        <taxon>Dermanyssoidea</taxon>
        <taxon>Varroidae</taxon>
        <taxon>Varroa</taxon>
    </lineage>
</organism>
<evidence type="ECO:0000256" key="3">
    <source>
        <dbReference type="ARBA" id="ARBA00022782"/>
    </source>
</evidence>
<keyword evidence="8" id="KW-1185">Reference proteome</keyword>
<evidence type="ECO:0000313" key="8">
    <source>
        <dbReference type="Proteomes" id="UP000594260"/>
    </source>
</evidence>
<evidence type="ECO:0000256" key="4">
    <source>
        <dbReference type="ARBA" id="ARBA00022928"/>
    </source>
</evidence>
<evidence type="ECO:0000313" key="7">
    <source>
        <dbReference type="EnsemblMetazoa" id="XP_022671572"/>
    </source>
</evidence>
<dbReference type="AlphaFoldDB" id="A0A7M7KT39"/>
<keyword evidence="4" id="KW-0726">Sexual differentiation</keyword>
<dbReference type="GO" id="GO:0005829">
    <property type="term" value="C:cytosol"/>
    <property type="evidence" value="ECO:0007669"/>
    <property type="project" value="TreeGrafter"/>
</dbReference>
<proteinExistence type="inferred from homology"/>
<dbReference type="RefSeq" id="XP_022671572.1">
    <property type="nucleotide sequence ID" value="XM_022815837.1"/>
</dbReference>
<dbReference type="GO" id="GO:0030154">
    <property type="term" value="P:cell differentiation"/>
    <property type="evidence" value="ECO:0007669"/>
    <property type="project" value="UniProtKB-KW"/>
</dbReference>
<evidence type="ECO:0000256" key="1">
    <source>
        <dbReference type="ARBA" id="ARBA00002508"/>
    </source>
</evidence>
<accession>A0A7M7KT39</accession>
<dbReference type="EnsemblMetazoa" id="XM_022815837">
    <property type="protein sequence ID" value="XP_022671572"/>
    <property type="gene ID" value="LOC111254713"/>
</dbReference>
<sequence>MSEVSISRISAEIMDKVPSCRLDTGRNRYVLIKIYVDNDEEKGRYIIRGSSLAPDHKTIFEGEEETLKKQNIDCDCCGGGYIVLSSEDKEIRVFGVSQYFGMADHEKAVAILSKQYAGHSISASNEVTDQKINRNSIRTEASKI</sequence>
<dbReference type="PANTHER" id="PTHR12258:SF5">
    <property type="entry name" value="BCDNA.GH02250-RELATED"/>
    <property type="match status" value="1"/>
</dbReference>
<keyword evidence="3" id="KW-0221">Differentiation</keyword>
<evidence type="ECO:0000256" key="6">
    <source>
        <dbReference type="PIRSR" id="PIRSR607702-2"/>
    </source>
</evidence>
<dbReference type="Pfam" id="PF05005">
    <property type="entry name" value="Ocnus"/>
    <property type="match status" value="1"/>
</dbReference>
<dbReference type="GeneID" id="111254713"/>
<dbReference type="Proteomes" id="UP000594260">
    <property type="component" value="Unplaced"/>
</dbReference>
<evidence type="ECO:0000256" key="5">
    <source>
        <dbReference type="PIRSR" id="PIRSR607702-1"/>
    </source>
</evidence>
<dbReference type="InParanoid" id="A0A7M7KT39"/>
<feature type="active site" description="Proton acceptor" evidence="5">
    <location>
        <position position="56"/>
    </location>
</feature>
<name>A0A7M7KT39_VARDE</name>
<dbReference type="InterPro" id="IPR007702">
    <property type="entry name" value="Janus"/>
</dbReference>
<dbReference type="PANTHER" id="PTHR12258">
    <property type="entry name" value="JANUS-A/JANUS-B"/>
    <property type="match status" value="1"/>
</dbReference>
<dbReference type="KEGG" id="vde:111254713"/>